<evidence type="ECO:0000313" key="1">
    <source>
        <dbReference type="EMBL" id="KAJ2892297.1"/>
    </source>
</evidence>
<name>A0AAD5RGG3_9PEZI</name>
<organism evidence="1 2">
    <name type="scientific">Zalerion maritima</name>
    <dbReference type="NCBI Taxonomy" id="339359"/>
    <lineage>
        <taxon>Eukaryota</taxon>
        <taxon>Fungi</taxon>
        <taxon>Dikarya</taxon>
        <taxon>Ascomycota</taxon>
        <taxon>Pezizomycotina</taxon>
        <taxon>Sordariomycetes</taxon>
        <taxon>Lulworthiomycetidae</taxon>
        <taxon>Lulworthiales</taxon>
        <taxon>Lulworthiaceae</taxon>
        <taxon>Zalerion</taxon>
    </lineage>
</organism>
<gene>
    <name evidence="1" type="ORF">MKZ38_010043</name>
</gene>
<dbReference type="AlphaFoldDB" id="A0AAD5RGG3"/>
<proteinExistence type="predicted"/>
<dbReference type="Proteomes" id="UP001201980">
    <property type="component" value="Unassembled WGS sequence"/>
</dbReference>
<keyword evidence="2" id="KW-1185">Reference proteome</keyword>
<accession>A0AAD5RGG3</accession>
<sequence length="230" mass="25863">MASNPPKKGRRLIHPQNLVDVFGPESPLNFVVISRHLSPPTPTASAVLASSKLHMAAGEALENHMAEGRAYIPAWRAFGALPRQVSQDQRGDSDAAMTMTPSMAAKEGGWAGGRQKKKRKKALDMFPYVGEHAVRSNVKWLKWFSSSQPMRRKSGYYRSHILMCLGSNPRPWLHGRIFDDWARRTAMRCASKPHPLPSCSSRRSWREQADPNDTLVLFNWETTQDGAQEE</sequence>
<comment type="caution">
    <text evidence="1">The sequence shown here is derived from an EMBL/GenBank/DDBJ whole genome shotgun (WGS) entry which is preliminary data.</text>
</comment>
<reference evidence="1" key="1">
    <citation type="submission" date="2022-07" db="EMBL/GenBank/DDBJ databases">
        <title>Draft genome sequence of Zalerion maritima ATCC 34329, a (micro)plastics degrading marine fungus.</title>
        <authorList>
            <person name="Paco A."/>
            <person name="Goncalves M.F.M."/>
            <person name="Rocha-Santos T.A.P."/>
            <person name="Alves A."/>
        </authorList>
    </citation>
    <scope>NUCLEOTIDE SEQUENCE</scope>
    <source>
        <strain evidence="1">ATCC 34329</strain>
    </source>
</reference>
<evidence type="ECO:0000313" key="2">
    <source>
        <dbReference type="Proteomes" id="UP001201980"/>
    </source>
</evidence>
<dbReference type="EMBL" id="JAKWBI020000840">
    <property type="protein sequence ID" value="KAJ2892297.1"/>
    <property type="molecule type" value="Genomic_DNA"/>
</dbReference>
<protein>
    <submittedName>
        <fullName evidence="1">Uncharacterized protein</fullName>
    </submittedName>
</protein>